<protein>
    <submittedName>
        <fullName evidence="1">Uncharacterized protein</fullName>
    </submittedName>
</protein>
<comment type="caution">
    <text evidence="1">The sequence shown here is derived from an EMBL/GenBank/DDBJ whole genome shotgun (WGS) entry which is preliminary data.</text>
</comment>
<name>A0A0C1ZA79_9VIBR</name>
<dbReference type="EMBL" id="JPRD01000015">
    <property type="protein sequence ID" value="KIF53084.1"/>
    <property type="molecule type" value="Genomic_DNA"/>
</dbReference>
<organism evidence="1 2">
    <name type="scientific">Vibrio owensii CAIM 1854 = LMG 25443</name>
    <dbReference type="NCBI Taxonomy" id="1229493"/>
    <lineage>
        <taxon>Bacteria</taxon>
        <taxon>Pseudomonadati</taxon>
        <taxon>Pseudomonadota</taxon>
        <taxon>Gammaproteobacteria</taxon>
        <taxon>Vibrionales</taxon>
        <taxon>Vibrionaceae</taxon>
        <taxon>Vibrio</taxon>
    </lineage>
</organism>
<accession>A0A0C1ZA79</accession>
<dbReference type="AlphaFoldDB" id="A0A0C1ZA79"/>
<dbReference type="PATRIC" id="fig|1229493.5.peg.895"/>
<dbReference type="Proteomes" id="UP000031586">
    <property type="component" value="Unassembled WGS sequence"/>
</dbReference>
<sequence>MSQYTHNPVGKRIGNLVWFHINYLTIVVNESEAEIILAAAKDFAPEANIVRLDVKRRTAQLIHCPEFDETHEPALAYTYDINKGRLTRYRNNPYIFHQKHLMVMHNYQGFDYQSSLERTKQWKACVVMNDNLDQGFYLKIGREKYWNMWLSKVGIAR</sequence>
<gene>
    <name evidence="1" type="ORF">H735_09050</name>
</gene>
<dbReference type="RefSeq" id="WP_020194253.1">
    <property type="nucleotide sequence ID" value="NZ_BAOH01000005.1"/>
</dbReference>
<evidence type="ECO:0000313" key="1">
    <source>
        <dbReference type="EMBL" id="KIF53084.1"/>
    </source>
</evidence>
<reference evidence="1 2" key="1">
    <citation type="submission" date="2014-07" db="EMBL/GenBank/DDBJ databases">
        <title>Unique and conserved regions in Vibrio harveyi and related species in comparison with the shrimp pathogen Vibrio harveyi CAIM 1792.</title>
        <authorList>
            <person name="Espinoza-Valles I."/>
            <person name="Vora G."/>
            <person name="Leekitcharoenphon P."/>
            <person name="Ussery D."/>
            <person name="Hoj L."/>
            <person name="Gomez-Gil B."/>
        </authorList>
    </citation>
    <scope>NUCLEOTIDE SEQUENCE [LARGE SCALE GENOMIC DNA]</scope>
    <source>
        <strain evidence="2">CAIM 1854 / LMG 25443</strain>
    </source>
</reference>
<proteinExistence type="predicted"/>
<evidence type="ECO:0000313" key="2">
    <source>
        <dbReference type="Proteomes" id="UP000031586"/>
    </source>
</evidence>